<dbReference type="EC" id="2.7.13.3" evidence="2"/>
<protein>
    <recommendedName>
        <fullName evidence="2">histidine kinase</fullName>
        <ecNumber evidence="2">2.7.13.3</ecNumber>
    </recommendedName>
</protein>
<evidence type="ECO:0000256" key="1">
    <source>
        <dbReference type="ARBA" id="ARBA00000085"/>
    </source>
</evidence>
<keyword evidence="10" id="KW-1133">Transmembrane helix</keyword>
<dbReference type="InterPro" id="IPR036890">
    <property type="entry name" value="HATPase_C_sf"/>
</dbReference>
<evidence type="ECO:0000313" key="14">
    <source>
        <dbReference type="EMBL" id="GAA2084372.1"/>
    </source>
</evidence>
<keyword evidence="8" id="KW-0902">Two-component regulatory system</keyword>
<evidence type="ECO:0000256" key="9">
    <source>
        <dbReference type="SAM" id="MobiDB-lite"/>
    </source>
</evidence>
<evidence type="ECO:0000256" key="4">
    <source>
        <dbReference type="ARBA" id="ARBA00022679"/>
    </source>
</evidence>
<evidence type="ECO:0000313" key="15">
    <source>
        <dbReference type="Proteomes" id="UP001500016"/>
    </source>
</evidence>
<dbReference type="PANTHER" id="PTHR24421:SF10">
    <property type="entry name" value="NITRATE_NITRITE SENSOR PROTEIN NARQ"/>
    <property type="match status" value="1"/>
</dbReference>
<feature type="domain" description="Signal transduction histidine kinase subgroup 3 dimerisation and phosphoacceptor" evidence="11">
    <location>
        <begin position="246"/>
        <end position="313"/>
    </location>
</feature>
<dbReference type="Proteomes" id="UP001500016">
    <property type="component" value="Unassembled WGS sequence"/>
</dbReference>
<feature type="domain" description="Putative sensor" evidence="13">
    <location>
        <begin position="42"/>
        <end position="220"/>
    </location>
</feature>
<dbReference type="InterPro" id="IPR003594">
    <property type="entry name" value="HATPase_dom"/>
</dbReference>
<evidence type="ECO:0000259" key="12">
    <source>
        <dbReference type="Pfam" id="PF13581"/>
    </source>
</evidence>
<keyword evidence="10" id="KW-0812">Transmembrane</keyword>
<evidence type="ECO:0000256" key="2">
    <source>
        <dbReference type="ARBA" id="ARBA00012438"/>
    </source>
</evidence>
<evidence type="ECO:0000259" key="13">
    <source>
        <dbReference type="Pfam" id="PF13796"/>
    </source>
</evidence>
<keyword evidence="15" id="KW-1185">Reference proteome</keyword>
<dbReference type="InterPro" id="IPR011712">
    <property type="entry name" value="Sig_transdc_His_kin_sub3_dim/P"/>
</dbReference>
<dbReference type="Gene3D" id="1.20.5.1930">
    <property type="match status" value="1"/>
</dbReference>
<dbReference type="RefSeq" id="WP_344531053.1">
    <property type="nucleotide sequence ID" value="NZ_BAAAPE010000012.1"/>
</dbReference>
<accession>A0ABN2W637</accession>
<organism evidence="14 15">
    <name type="scientific">Streptomyces albiaxialis</name>
    <dbReference type="NCBI Taxonomy" id="329523"/>
    <lineage>
        <taxon>Bacteria</taxon>
        <taxon>Bacillati</taxon>
        <taxon>Actinomycetota</taxon>
        <taxon>Actinomycetes</taxon>
        <taxon>Kitasatosporales</taxon>
        <taxon>Streptomycetaceae</taxon>
        <taxon>Streptomyces</taxon>
    </lineage>
</organism>
<evidence type="ECO:0000256" key="7">
    <source>
        <dbReference type="ARBA" id="ARBA00022840"/>
    </source>
</evidence>
<keyword evidence="7" id="KW-0067">ATP-binding</keyword>
<dbReference type="PANTHER" id="PTHR24421">
    <property type="entry name" value="NITRATE/NITRITE SENSOR PROTEIN NARX-RELATED"/>
    <property type="match status" value="1"/>
</dbReference>
<name>A0ABN2W637_9ACTN</name>
<dbReference type="InterPro" id="IPR050482">
    <property type="entry name" value="Sensor_HK_TwoCompSys"/>
</dbReference>
<proteinExistence type="predicted"/>
<keyword evidence="6" id="KW-0418">Kinase</keyword>
<dbReference type="SUPFAM" id="SSF55874">
    <property type="entry name" value="ATPase domain of HSP90 chaperone/DNA topoisomerase II/histidine kinase"/>
    <property type="match status" value="1"/>
</dbReference>
<dbReference type="EMBL" id="BAAAPE010000012">
    <property type="protein sequence ID" value="GAA2084372.1"/>
    <property type="molecule type" value="Genomic_DNA"/>
</dbReference>
<evidence type="ECO:0000256" key="3">
    <source>
        <dbReference type="ARBA" id="ARBA00022553"/>
    </source>
</evidence>
<gene>
    <name evidence="14" type="ORF">GCM10009801_45480</name>
</gene>
<evidence type="ECO:0000256" key="8">
    <source>
        <dbReference type="ARBA" id="ARBA00023012"/>
    </source>
</evidence>
<feature type="region of interest" description="Disordered" evidence="9">
    <location>
        <begin position="1"/>
        <end position="21"/>
    </location>
</feature>
<evidence type="ECO:0000256" key="10">
    <source>
        <dbReference type="SAM" id="Phobius"/>
    </source>
</evidence>
<evidence type="ECO:0000256" key="5">
    <source>
        <dbReference type="ARBA" id="ARBA00022741"/>
    </source>
</evidence>
<reference evidence="14 15" key="1">
    <citation type="journal article" date="2019" name="Int. J. Syst. Evol. Microbiol.">
        <title>The Global Catalogue of Microorganisms (GCM) 10K type strain sequencing project: providing services to taxonomists for standard genome sequencing and annotation.</title>
        <authorList>
            <consortium name="The Broad Institute Genomics Platform"/>
            <consortium name="The Broad Institute Genome Sequencing Center for Infectious Disease"/>
            <person name="Wu L."/>
            <person name="Ma J."/>
        </authorList>
    </citation>
    <scope>NUCLEOTIDE SEQUENCE [LARGE SCALE GENOMIC DNA]</scope>
    <source>
        <strain evidence="14 15">JCM 15478</strain>
    </source>
</reference>
<evidence type="ECO:0000259" key="11">
    <source>
        <dbReference type="Pfam" id="PF07730"/>
    </source>
</evidence>
<dbReference type="Pfam" id="PF13581">
    <property type="entry name" value="HATPase_c_2"/>
    <property type="match status" value="1"/>
</dbReference>
<sequence>MSSTAIRGTHGKQHGGHGGHSAHGGLVVRHLRAAFQGLALAGLAVLNVLAFSAVLVAVALLGVGVGVFLVPPACRALHRSADLTRRVSGRWSGVEIDEPYIPRAEPEAGVKGWAQRTQWALSDQGTWRDMAWALVSCFAGLVLALVPLAVAGYGLMGLLMPLLWEPITDAGGNNWYLALKVTDSGSALTAAALGLPVLLAGLAAAPHVTRLHAGFARTLLAPTEMARQVRHLTRTRTDAVETSAAELRRIERDLHDGAQARLVAMGMNLGVAERLLSKDPEAARAILADTRDASANALNELRDLVRGIHPPVLADRGLADAVRALGMDSPLHVEVNTELEGRFEAPVESAMYFAVCEALTNAAKHGGAQRVTVELWHTDGRLRATVTDDGHGGADPADGTGLRGMERRLATFDGILAVHSPVGGPTTLTMELPCASSSPKTSSC</sequence>
<comment type="catalytic activity">
    <reaction evidence="1">
        <text>ATP + protein L-histidine = ADP + protein N-phospho-L-histidine.</text>
        <dbReference type="EC" id="2.7.13.3"/>
    </reaction>
</comment>
<feature type="domain" description="Histidine kinase/HSP90-like ATPase" evidence="12">
    <location>
        <begin position="348"/>
        <end position="398"/>
    </location>
</feature>
<keyword evidence="3" id="KW-0597">Phosphoprotein</keyword>
<feature type="transmembrane region" description="Helical" evidence="10">
    <location>
        <begin position="131"/>
        <end position="164"/>
    </location>
</feature>
<dbReference type="CDD" id="cd16917">
    <property type="entry name" value="HATPase_UhpB-NarQ-NarX-like"/>
    <property type="match status" value="1"/>
</dbReference>
<dbReference type="Pfam" id="PF07730">
    <property type="entry name" value="HisKA_3"/>
    <property type="match status" value="1"/>
</dbReference>
<dbReference type="InterPro" id="IPR025828">
    <property type="entry name" value="Put_sensor_dom"/>
</dbReference>
<keyword evidence="10" id="KW-0472">Membrane</keyword>
<keyword evidence="5" id="KW-0547">Nucleotide-binding</keyword>
<dbReference type="Pfam" id="PF13796">
    <property type="entry name" value="Sensor"/>
    <property type="match status" value="1"/>
</dbReference>
<keyword evidence="4" id="KW-0808">Transferase</keyword>
<dbReference type="Gene3D" id="3.30.565.10">
    <property type="entry name" value="Histidine kinase-like ATPase, C-terminal domain"/>
    <property type="match status" value="1"/>
</dbReference>
<comment type="caution">
    <text evidence="14">The sequence shown here is derived from an EMBL/GenBank/DDBJ whole genome shotgun (WGS) entry which is preliminary data.</text>
</comment>
<feature type="transmembrane region" description="Helical" evidence="10">
    <location>
        <begin position="38"/>
        <end position="70"/>
    </location>
</feature>
<evidence type="ECO:0000256" key="6">
    <source>
        <dbReference type="ARBA" id="ARBA00022777"/>
    </source>
</evidence>